<evidence type="ECO:0000256" key="5">
    <source>
        <dbReference type="ARBA" id="ARBA00022853"/>
    </source>
</evidence>
<feature type="domain" description="Bromo" evidence="12">
    <location>
        <begin position="1"/>
        <end position="43"/>
    </location>
</feature>
<evidence type="ECO:0000256" key="10">
    <source>
        <dbReference type="ARBA" id="ARBA00048017"/>
    </source>
</evidence>
<evidence type="ECO:0000256" key="6">
    <source>
        <dbReference type="ARBA" id="ARBA00023015"/>
    </source>
</evidence>
<feature type="non-terminal residue" evidence="13">
    <location>
        <position position="147"/>
    </location>
</feature>
<keyword evidence="5" id="KW-0156">Chromatin regulator</keyword>
<evidence type="ECO:0000313" key="14">
    <source>
        <dbReference type="Proteomes" id="UP001164746"/>
    </source>
</evidence>
<evidence type="ECO:0000256" key="4">
    <source>
        <dbReference type="ARBA" id="ARBA00022679"/>
    </source>
</evidence>
<evidence type="ECO:0000256" key="8">
    <source>
        <dbReference type="ARBA" id="ARBA00023163"/>
    </source>
</evidence>
<proteinExistence type="predicted"/>
<keyword evidence="6" id="KW-0805">Transcription regulation</keyword>
<dbReference type="EMBL" id="CP111014">
    <property type="protein sequence ID" value="WAQ98512.1"/>
    <property type="molecule type" value="Genomic_DNA"/>
</dbReference>
<keyword evidence="9" id="KW-0539">Nucleus</keyword>
<keyword evidence="4" id="KW-0808">Transferase</keyword>
<name>A0ABY7DLF6_MYAAR</name>
<evidence type="ECO:0000259" key="12">
    <source>
        <dbReference type="PROSITE" id="PS50014"/>
    </source>
</evidence>
<dbReference type="PANTHER" id="PTHR13808">
    <property type="entry name" value="CBP/P300-RELATED"/>
    <property type="match status" value="1"/>
</dbReference>
<accession>A0ABY7DLF6</accession>
<evidence type="ECO:0000256" key="2">
    <source>
        <dbReference type="ARBA" id="ARBA00004123"/>
    </source>
</evidence>
<dbReference type="Gene3D" id="3.30.40.10">
    <property type="entry name" value="Zinc/RING finger domain, C3HC4 (zinc finger)"/>
    <property type="match status" value="1"/>
</dbReference>
<dbReference type="Proteomes" id="UP001164746">
    <property type="component" value="Chromosome 3"/>
</dbReference>
<evidence type="ECO:0000256" key="3">
    <source>
        <dbReference type="ARBA" id="ARBA00013184"/>
    </source>
</evidence>
<evidence type="ECO:0000313" key="13">
    <source>
        <dbReference type="EMBL" id="WAQ98512.1"/>
    </source>
</evidence>
<dbReference type="PANTHER" id="PTHR13808:SF1">
    <property type="entry name" value="HISTONE ACETYLTRANSFERASE"/>
    <property type="match status" value="1"/>
</dbReference>
<dbReference type="CDD" id="cd15557">
    <property type="entry name" value="PHD_CBP_p300"/>
    <property type="match status" value="1"/>
</dbReference>
<sequence length="147" mass="17168">MNLSTIERKLVAGQYKETWEYVDDVWRMFDNAWVYNRKSSKVNDYRTKLSEVFEAEISSVMQSLGYCCGVRQFFTQQKCYSNLQGDEIELIDDPSQPSVFVDCDECGRKLHKICVLHFEPIWNDGFTCENCLEAKGAKRKENKYTAS</sequence>
<reference evidence="13" key="1">
    <citation type="submission" date="2022-11" db="EMBL/GenBank/DDBJ databases">
        <title>Centuries of genome instability and evolution in soft-shell clam transmissible cancer (bioRxiv).</title>
        <authorList>
            <person name="Hart S.F.M."/>
            <person name="Yonemitsu M.A."/>
            <person name="Giersch R.M."/>
            <person name="Beal B.F."/>
            <person name="Arriagada G."/>
            <person name="Davis B.W."/>
            <person name="Ostrander E.A."/>
            <person name="Goff S.P."/>
            <person name="Metzger M.J."/>
        </authorList>
    </citation>
    <scope>NUCLEOTIDE SEQUENCE</scope>
    <source>
        <strain evidence="13">MELC-2E11</strain>
        <tissue evidence="13">Siphon/mantle</tissue>
    </source>
</reference>
<evidence type="ECO:0000256" key="7">
    <source>
        <dbReference type="ARBA" id="ARBA00023117"/>
    </source>
</evidence>
<dbReference type="Gene3D" id="1.20.920.10">
    <property type="entry name" value="Bromodomain-like"/>
    <property type="match status" value="1"/>
</dbReference>
<keyword evidence="8" id="KW-0804">Transcription</keyword>
<dbReference type="PROSITE" id="PS50014">
    <property type="entry name" value="BROMODOMAIN_2"/>
    <property type="match status" value="1"/>
</dbReference>
<keyword evidence="7 11" id="KW-0103">Bromodomain</keyword>
<dbReference type="InterPro" id="IPR056484">
    <property type="entry name" value="PHD_P300"/>
</dbReference>
<evidence type="ECO:0000256" key="1">
    <source>
        <dbReference type="ARBA" id="ARBA00002581"/>
    </source>
</evidence>
<dbReference type="Pfam" id="PF23570">
    <property type="entry name" value="PHD_P300"/>
    <property type="match status" value="1"/>
</dbReference>
<dbReference type="EC" id="2.3.1.48" evidence="3"/>
<dbReference type="SUPFAM" id="SSF57903">
    <property type="entry name" value="FYVE/PHD zinc finger"/>
    <property type="match status" value="1"/>
</dbReference>
<dbReference type="Pfam" id="PF00439">
    <property type="entry name" value="Bromodomain"/>
    <property type="match status" value="1"/>
</dbReference>
<keyword evidence="14" id="KW-1185">Reference proteome</keyword>
<dbReference type="SUPFAM" id="SSF47370">
    <property type="entry name" value="Bromodomain"/>
    <property type="match status" value="1"/>
</dbReference>
<dbReference type="InterPro" id="IPR013178">
    <property type="entry name" value="Histone_AcTrfase_Rtt109/CBP"/>
</dbReference>
<comment type="subcellular location">
    <subcellularLocation>
        <location evidence="2">Nucleus</location>
    </subcellularLocation>
</comment>
<dbReference type="InterPro" id="IPR013083">
    <property type="entry name" value="Znf_RING/FYVE/PHD"/>
</dbReference>
<dbReference type="InterPro" id="IPR036427">
    <property type="entry name" value="Bromodomain-like_sf"/>
</dbReference>
<dbReference type="InterPro" id="IPR011011">
    <property type="entry name" value="Znf_FYVE_PHD"/>
</dbReference>
<dbReference type="InterPro" id="IPR001487">
    <property type="entry name" value="Bromodomain"/>
</dbReference>
<protein>
    <recommendedName>
        <fullName evidence="3">histone acetyltransferase</fullName>
        <ecNumber evidence="3">2.3.1.48</ecNumber>
    </recommendedName>
</protein>
<dbReference type="PRINTS" id="PR00503">
    <property type="entry name" value="BROMODOMAIN"/>
</dbReference>
<gene>
    <name evidence="13" type="ORF">MAR_022885</name>
</gene>
<evidence type="ECO:0000256" key="11">
    <source>
        <dbReference type="PROSITE-ProRule" id="PRU00035"/>
    </source>
</evidence>
<organism evidence="13 14">
    <name type="scientific">Mya arenaria</name>
    <name type="common">Soft-shell clam</name>
    <dbReference type="NCBI Taxonomy" id="6604"/>
    <lineage>
        <taxon>Eukaryota</taxon>
        <taxon>Metazoa</taxon>
        <taxon>Spiralia</taxon>
        <taxon>Lophotrochozoa</taxon>
        <taxon>Mollusca</taxon>
        <taxon>Bivalvia</taxon>
        <taxon>Autobranchia</taxon>
        <taxon>Heteroconchia</taxon>
        <taxon>Euheterodonta</taxon>
        <taxon>Imparidentia</taxon>
        <taxon>Neoheterodontei</taxon>
        <taxon>Myida</taxon>
        <taxon>Myoidea</taxon>
        <taxon>Myidae</taxon>
        <taxon>Mya</taxon>
    </lineage>
</organism>
<comment type="catalytic activity">
    <reaction evidence="10">
        <text>L-lysyl-[protein] + acetyl-CoA = N(6)-acetyl-L-lysyl-[protein] + CoA + H(+)</text>
        <dbReference type="Rhea" id="RHEA:45948"/>
        <dbReference type="Rhea" id="RHEA-COMP:9752"/>
        <dbReference type="Rhea" id="RHEA-COMP:10731"/>
        <dbReference type="ChEBI" id="CHEBI:15378"/>
        <dbReference type="ChEBI" id="CHEBI:29969"/>
        <dbReference type="ChEBI" id="CHEBI:57287"/>
        <dbReference type="ChEBI" id="CHEBI:57288"/>
        <dbReference type="ChEBI" id="CHEBI:61930"/>
        <dbReference type="EC" id="2.3.1.48"/>
    </reaction>
</comment>
<comment type="function">
    <text evidence="1">Acetyltransferase enzyme. Acetylates histones, giving a specific tag for transcriptional activation.</text>
</comment>
<evidence type="ECO:0000256" key="9">
    <source>
        <dbReference type="ARBA" id="ARBA00023242"/>
    </source>
</evidence>